<protein>
    <submittedName>
        <fullName evidence="1">Uncharacterized protein</fullName>
    </submittedName>
</protein>
<keyword evidence="2" id="KW-1185">Reference proteome</keyword>
<accession>A0A1C7M9A6</accession>
<comment type="caution">
    <text evidence="1">The sequence shown here is derived from an EMBL/GenBank/DDBJ whole genome shotgun (WGS) entry which is preliminary data.</text>
</comment>
<evidence type="ECO:0000313" key="2">
    <source>
        <dbReference type="Proteomes" id="UP000092993"/>
    </source>
</evidence>
<organism evidence="1 2">
    <name type="scientific">Grifola frondosa</name>
    <name type="common">Maitake</name>
    <name type="synonym">Polyporus frondosus</name>
    <dbReference type="NCBI Taxonomy" id="5627"/>
    <lineage>
        <taxon>Eukaryota</taxon>
        <taxon>Fungi</taxon>
        <taxon>Dikarya</taxon>
        <taxon>Basidiomycota</taxon>
        <taxon>Agaricomycotina</taxon>
        <taxon>Agaricomycetes</taxon>
        <taxon>Polyporales</taxon>
        <taxon>Grifolaceae</taxon>
        <taxon>Grifola</taxon>
    </lineage>
</organism>
<dbReference type="Proteomes" id="UP000092993">
    <property type="component" value="Unassembled WGS sequence"/>
</dbReference>
<gene>
    <name evidence="1" type="ORF">A0H81_05822</name>
</gene>
<dbReference type="AlphaFoldDB" id="A0A1C7M9A6"/>
<dbReference type="EMBL" id="LUGG01000006">
    <property type="protein sequence ID" value="OBZ73500.1"/>
    <property type="molecule type" value="Genomic_DNA"/>
</dbReference>
<proteinExistence type="predicted"/>
<sequence length="104" mass="12065">MVEYAIWLWAEKHISISHSGQIDYLKRPFNLKAAKKSKYYRHFSNLQWGSATCEYILLVKNLASFKVLKIINMVHPASIIVFDSKNVNVDYTSLVDNSLDLEDK</sequence>
<name>A0A1C7M9A6_GRIFR</name>
<evidence type="ECO:0000313" key="1">
    <source>
        <dbReference type="EMBL" id="OBZ73500.1"/>
    </source>
</evidence>
<reference evidence="1 2" key="1">
    <citation type="submission" date="2016-03" db="EMBL/GenBank/DDBJ databases">
        <title>Whole genome sequencing of Grifola frondosa 9006-11.</title>
        <authorList>
            <person name="Min B."/>
            <person name="Park H."/>
            <person name="Kim J.-G."/>
            <person name="Cho H."/>
            <person name="Oh Y.-L."/>
            <person name="Kong W.-S."/>
            <person name="Choi I.-G."/>
        </authorList>
    </citation>
    <scope>NUCLEOTIDE SEQUENCE [LARGE SCALE GENOMIC DNA]</scope>
    <source>
        <strain evidence="1 2">9006-11</strain>
    </source>
</reference>